<keyword evidence="4" id="KW-1185">Reference proteome</keyword>
<dbReference type="Proteomes" id="UP001189429">
    <property type="component" value="Unassembled WGS sequence"/>
</dbReference>
<evidence type="ECO:0000259" key="2">
    <source>
        <dbReference type="Pfam" id="PF10277"/>
    </source>
</evidence>
<feature type="transmembrane region" description="Helical" evidence="1">
    <location>
        <begin position="39"/>
        <end position="61"/>
    </location>
</feature>
<comment type="caution">
    <text evidence="3">The sequence shown here is derived from an EMBL/GenBank/DDBJ whole genome shotgun (WGS) entry which is preliminary data.</text>
</comment>
<evidence type="ECO:0000313" key="4">
    <source>
        <dbReference type="Proteomes" id="UP001189429"/>
    </source>
</evidence>
<feature type="transmembrane region" description="Helical" evidence="1">
    <location>
        <begin position="139"/>
        <end position="157"/>
    </location>
</feature>
<feature type="transmembrane region" description="Helical" evidence="1">
    <location>
        <begin position="166"/>
        <end position="183"/>
    </location>
</feature>
<dbReference type="InterPro" id="IPR019402">
    <property type="entry name" value="CWH43_N"/>
</dbReference>
<keyword evidence="1" id="KW-1133">Transmembrane helix</keyword>
<accession>A0ABN9V835</accession>
<organism evidence="3 4">
    <name type="scientific">Prorocentrum cordatum</name>
    <dbReference type="NCBI Taxonomy" id="2364126"/>
    <lineage>
        <taxon>Eukaryota</taxon>
        <taxon>Sar</taxon>
        <taxon>Alveolata</taxon>
        <taxon>Dinophyceae</taxon>
        <taxon>Prorocentrales</taxon>
        <taxon>Prorocentraceae</taxon>
        <taxon>Prorocentrum</taxon>
    </lineage>
</organism>
<keyword evidence="1" id="KW-0472">Membrane</keyword>
<name>A0ABN9V835_9DINO</name>
<keyword evidence="1" id="KW-0812">Transmembrane</keyword>
<feature type="domain" description="CWH43-like N-terminal" evidence="2">
    <location>
        <begin position="45"/>
        <end position="271"/>
    </location>
</feature>
<feature type="transmembrane region" description="Helical" evidence="1">
    <location>
        <begin position="107"/>
        <end position="127"/>
    </location>
</feature>
<sequence>CAAAEVSEAAWRGFGGAVAATAHLLLELMRSGGCRAPSAAALPTTVLAWIVTTLVWCYWLHRQGRLRPASMRWRGPLTSPGSVLPGISEMGIAPPARGIYRGGSATVGLLLACTVHLYSAVLLPHLAEGAAGGRAVECTSMGYVAAVGVAVQGIFTLETSMSIQTLLHFAGAIAFVLGTMWHADASNALYTDLGDTVLAASPSARAAVAVRRTCSEGLPAMLLAVPVGLHLWQWARGLESSGRLQNAIGFAQWALVLNFAIFYCTYACDFWVVLEAS</sequence>
<reference evidence="3" key="1">
    <citation type="submission" date="2023-10" db="EMBL/GenBank/DDBJ databases">
        <authorList>
            <person name="Chen Y."/>
            <person name="Shah S."/>
            <person name="Dougan E. K."/>
            <person name="Thang M."/>
            <person name="Chan C."/>
        </authorList>
    </citation>
    <scope>NUCLEOTIDE SEQUENCE [LARGE SCALE GENOMIC DNA]</scope>
</reference>
<evidence type="ECO:0000313" key="3">
    <source>
        <dbReference type="EMBL" id="CAK0868862.1"/>
    </source>
</evidence>
<dbReference type="EMBL" id="CAUYUJ010016791">
    <property type="protein sequence ID" value="CAK0868862.1"/>
    <property type="molecule type" value="Genomic_DNA"/>
</dbReference>
<proteinExistence type="predicted"/>
<dbReference type="Pfam" id="PF10277">
    <property type="entry name" value="Frag1"/>
    <property type="match status" value="1"/>
</dbReference>
<feature type="transmembrane region" description="Helical" evidence="1">
    <location>
        <begin position="247"/>
        <end position="274"/>
    </location>
</feature>
<gene>
    <name evidence="3" type="ORF">PCOR1329_LOCUS55389</name>
</gene>
<protein>
    <recommendedName>
        <fullName evidence="2">CWH43-like N-terminal domain-containing protein</fullName>
    </recommendedName>
</protein>
<feature type="non-terminal residue" evidence="3">
    <location>
        <position position="1"/>
    </location>
</feature>
<evidence type="ECO:0000256" key="1">
    <source>
        <dbReference type="SAM" id="Phobius"/>
    </source>
</evidence>